<keyword evidence="1" id="KW-1133">Transmembrane helix</keyword>
<keyword evidence="5" id="KW-1185">Reference proteome</keyword>
<comment type="caution">
    <text evidence="3">The sequence shown here is derived from an EMBL/GenBank/DDBJ whole genome shotgun (WGS) entry which is preliminary data.</text>
</comment>
<dbReference type="RefSeq" id="WP_183512801.1">
    <property type="nucleotide sequence ID" value="NZ_BSPG01000052.1"/>
</dbReference>
<protein>
    <submittedName>
        <fullName evidence="3">RNA polymerase subunit RPABC4/transcription elongation factor Spt4</fullName>
    </submittedName>
</protein>
<keyword evidence="3" id="KW-0648">Protein biosynthesis</keyword>
<dbReference type="Proteomes" id="UP000517759">
    <property type="component" value="Unassembled WGS sequence"/>
</dbReference>
<accession>A0A7W6AL28</accession>
<reference evidence="2" key="1">
    <citation type="journal article" date="2014" name="Int. J. Syst. Evol. Microbiol.">
        <title>Complete genome of a new Firmicutes species belonging to the dominant human colonic microbiota ('Ruminococcus bicirculans') reveals two chromosomes and a selective capacity to utilize plant glucans.</title>
        <authorList>
            <consortium name="NISC Comparative Sequencing Program"/>
            <person name="Wegmann U."/>
            <person name="Louis P."/>
            <person name="Goesmann A."/>
            <person name="Henrissat B."/>
            <person name="Duncan S.H."/>
            <person name="Flint H.J."/>
        </authorList>
    </citation>
    <scope>NUCLEOTIDE SEQUENCE</scope>
    <source>
        <strain evidence="2">NBRC 107710</strain>
    </source>
</reference>
<proteinExistence type="predicted"/>
<keyword evidence="1" id="KW-0812">Transmembrane</keyword>
<reference evidence="3 4" key="3">
    <citation type="submission" date="2020-08" db="EMBL/GenBank/DDBJ databases">
        <title>Genomic Encyclopedia of Type Strains, Phase IV (KMG-IV): sequencing the most valuable type-strain genomes for metagenomic binning, comparative biology and taxonomic classification.</title>
        <authorList>
            <person name="Goeker M."/>
        </authorList>
    </citation>
    <scope>NUCLEOTIDE SEQUENCE [LARGE SCALE GENOMIC DNA]</scope>
    <source>
        <strain evidence="3 4">DSM 24105</strain>
    </source>
</reference>
<evidence type="ECO:0000313" key="2">
    <source>
        <dbReference type="EMBL" id="GLS46748.1"/>
    </source>
</evidence>
<evidence type="ECO:0000313" key="5">
    <source>
        <dbReference type="Proteomes" id="UP001156881"/>
    </source>
</evidence>
<dbReference type="EMBL" id="BSPG01000052">
    <property type="protein sequence ID" value="GLS46748.1"/>
    <property type="molecule type" value="Genomic_DNA"/>
</dbReference>
<evidence type="ECO:0000313" key="3">
    <source>
        <dbReference type="EMBL" id="MBB3905395.1"/>
    </source>
</evidence>
<evidence type="ECO:0000313" key="4">
    <source>
        <dbReference type="Proteomes" id="UP000517759"/>
    </source>
</evidence>
<dbReference type="EMBL" id="JACIDN010000011">
    <property type="protein sequence ID" value="MBB3905395.1"/>
    <property type="molecule type" value="Genomic_DNA"/>
</dbReference>
<reference evidence="5" key="2">
    <citation type="journal article" date="2019" name="Int. J. Syst. Evol. Microbiol.">
        <title>The Global Catalogue of Microorganisms (GCM) 10K type strain sequencing project: providing services to taxonomists for standard genome sequencing and annotation.</title>
        <authorList>
            <consortium name="The Broad Institute Genomics Platform"/>
            <consortium name="The Broad Institute Genome Sequencing Center for Infectious Disease"/>
            <person name="Wu L."/>
            <person name="Ma J."/>
        </authorList>
    </citation>
    <scope>NUCLEOTIDE SEQUENCE [LARGE SCALE GENOMIC DNA]</scope>
    <source>
        <strain evidence="5">NBRC 107710</strain>
    </source>
</reference>
<feature type="transmembrane region" description="Helical" evidence="1">
    <location>
        <begin position="51"/>
        <end position="73"/>
    </location>
</feature>
<keyword evidence="3" id="KW-0251">Elongation factor</keyword>
<name>A0A7W6AL28_9HYPH</name>
<gene>
    <name evidence="2" type="ORF">GCM10007884_47430</name>
    <name evidence="3" type="ORF">GGR33_004928</name>
</gene>
<dbReference type="GO" id="GO:0003746">
    <property type="term" value="F:translation elongation factor activity"/>
    <property type="evidence" value="ECO:0007669"/>
    <property type="project" value="UniProtKB-KW"/>
</dbReference>
<evidence type="ECO:0000256" key="1">
    <source>
        <dbReference type="SAM" id="Phobius"/>
    </source>
</evidence>
<keyword evidence="1" id="KW-0472">Membrane</keyword>
<dbReference type="Proteomes" id="UP001156881">
    <property type="component" value="Unassembled WGS sequence"/>
</dbReference>
<reference evidence="2" key="4">
    <citation type="submission" date="2023-01" db="EMBL/GenBank/DDBJ databases">
        <title>Draft genome sequence of Methylobacterium brachythecii strain NBRC 107710.</title>
        <authorList>
            <person name="Sun Q."/>
            <person name="Mori K."/>
        </authorList>
    </citation>
    <scope>NUCLEOTIDE SEQUENCE</scope>
    <source>
        <strain evidence="2">NBRC 107710</strain>
    </source>
</reference>
<dbReference type="AlphaFoldDB" id="A0A7W6AL28"/>
<sequence>MALVQCTACDHRISVQAVACPSCGHPSSTDRQGVLRVLDTVAGTYISTTTLASLALGVVMFVCAAAVLITLILHSH</sequence>
<organism evidence="3 4">
    <name type="scientific">Methylobacterium brachythecii</name>
    <dbReference type="NCBI Taxonomy" id="1176177"/>
    <lineage>
        <taxon>Bacteria</taxon>
        <taxon>Pseudomonadati</taxon>
        <taxon>Pseudomonadota</taxon>
        <taxon>Alphaproteobacteria</taxon>
        <taxon>Hyphomicrobiales</taxon>
        <taxon>Methylobacteriaceae</taxon>
        <taxon>Methylobacterium</taxon>
    </lineage>
</organism>